<feature type="transmembrane region" description="Helical" evidence="1">
    <location>
        <begin position="297"/>
        <end position="322"/>
    </location>
</feature>
<feature type="transmembrane region" description="Helical" evidence="1">
    <location>
        <begin position="194"/>
        <end position="220"/>
    </location>
</feature>
<feature type="transmembrane region" description="Helical" evidence="1">
    <location>
        <begin position="226"/>
        <end position="247"/>
    </location>
</feature>
<evidence type="ECO:0000256" key="1">
    <source>
        <dbReference type="SAM" id="Phobius"/>
    </source>
</evidence>
<feature type="transmembrane region" description="Helical" evidence="1">
    <location>
        <begin position="163"/>
        <end position="187"/>
    </location>
</feature>
<feature type="transmembrane region" description="Helical" evidence="1">
    <location>
        <begin position="121"/>
        <end position="143"/>
    </location>
</feature>
<keyword evidence="1" id="KW-0812">Transmembrane</keyword>
<gene>
    <name evidence="2" type="ORF">MIAR_07090</name>
</gene>
<sequence>MSGEDEPVAPAGILWDTRLMASDGRNPYVTATTPSRWSSFLIGVGAALVVMVPGWLTGGGLQVPTRWVAERLTGRRPFAFLPLDLDHVFPLFATLVLGGVLAGLIVRMLRRRLPVRVWPAVWGVLLAQLAAAVQSFIALLARLGIGGGSEQAVGAMLMDGTQLLYLLGLVLVVVVGLLFAQLGLLFATRRSPAFGALAVVLAAPLVTNWIGGPLVVFVSIDSYPEWLAIMLRWLPAVIVGLALVWCGVRPWGRLSVWVIGLAALWVMPAAITSISYAVGIRAIQNDPQEIPRAIAQYFVPMVHAGVAPVVVALVIGVVGTVVRMLVRRSPVSLGETAEGA</sequence>
<keyword evidence="3" id="KW-1185">Reference proteome</keyword>
<proteinExistence type="predicted"/>
<feature type="transmembrane region" description="Helical" evidence="1">
    <location>
        <begin position="37"/>
        <end position="56"/>
    </location>
</feature>
<protein>
    <recommendedName>
        <fullName evidence="4">Integral membrane protein</fullName>
    </recommendedName>
</protein>
<accession>A0ABQ5NFA0</accession>
<name>A0ABQ5NFA0_9MICO</name>
<organism evidence="2 3">
    <name type="scientific">Microbacterium arabinogalactanolyticum</name>
    <dbReference type="NCBI Taxonomy" id="69365"/>
    <lineage>
        <taxon>Bacteria</taxon>
        <taxon>Bacillati</taxon>
        <taxon>Actinomycetota</taxon>
        <taxon>Actinomycetes</taxon>
        <taxon>Micrococcales</taxon>
        <taxon>Microbacteriaceae</taxon>
        <taxon>Microbacterium</taxon>
    </lineage>
</organism>
<feature type="transmembrane region" description="Helical" evidence="1">
    <location>
        <begin position="88"/>
        <end position="109"/>
    </location>
</feature>
<evidence type="ECO:0000313" key="2">
    <source>
        <dbReference type="EMBL" id="GLC84121.1"/>
    </source>
</evidence>
<dbReference type="Proteomes" id="UP001165068">
    <property type="component" value="Unassembled WGS sequence"/>
</dbReference>
<evidence type="ECO:0000313" key="3">
    <source>
        <dbReference type="Proteomes" id="UP001165068"/>
    </source>
</evidence>
<evidence type="ECO:0008006" key="4">
    <source>
        <dbReference type="Google" id="ProtNLM"/>
    </source>
</evidence>
<keyword evidence="1" id="KW-0472">Membrane</keyword>
<dbReference type="EMBL" id="BRZC01000003">
    <property type="protein sequence ID" value="GLC84121.1"/>
    <property type="molecule type" value="Genomic_DNA"/>
</dbReference>
<feature type="transmembrane region" description="Helical" evidence="1">
    <location>
        <begin position="254"/>
        <end position="277"/>
    </location>
</feature>
<comment type="caution">
    <text evidence="2">The sequence shown here is derived from an EMBL/GenBank/DDBJ whole genome shotgun (WGS) entry which is preliminary data.</text>
</comment>
<reference evidence="2" key="1">
    <citation type="submission" date="2022-08" db="EMBL/GenBank/DDBJ databases">
        <title>Draft genome sequence of Microbacterium arabinogalactanolyticum JCM 9171.</title>
        <authorList>
            <person name="Fujita K."/>
            <person name="Ishiwata A."/>
            <person name="Fushinobu S."/>
        </authorList>
    </citation>
    <scope>NUCLEOTIDE SEQUENCE</scope>
    <source>
        <strain evidence="2">JCM 9171</strain>
    </source>
</reference>
<keyword evidence="1" id="KW-1133">Transmembrane helix</keyword>